<gene>
    <name evidence="3" type="ORF">MGWOODY_Smn1257</name>
</gene>
<name>A0A170PN24_9ZZZZ</name>
<proteinExistence type="predicted"/>
<dbReference type="InterPro" id="IPR002035">
    <property type="entry name" value="VWF_A"/>
</dbReference>
<feature type="domain" description="VWFA" evidence="2">
    <location>
        <begin position="21"/>
        <end position="195"/>
    </location>
</feature>
<dbReference type="SMART" id="SM00327">
    <property type="entry name" value="VWA"/>
    <property type="match status" value="1"/>
</dbReference>
<dbReference type="InterPro" id="IPR036465">
    <property type="entry name" value="vWFA_dom_sf"/>
</dbReference>
<protein>
    <recommendedName>
        <fullName evidence="2">VWFA domain-containing protein</fullName>
    </recommendedName>
</protein>
<dbReference type="Pfam" id="PF00092">
    <property type="entry name" value="VWA"/>
    <property type="match status" value="1"/>
</dbReference>
<dbReference type="AlphaFoldDB" id="A0A170PN24"/>
<accession>A0A170PN24</accession>
<evidence type="ECO:0000256" key="1">
    <source>
        <dbReference type="SAM" id="MobiDB-lite"/>
    </source>
</evidence>
<dbReference type="EMBL" id="CZQE01000069">
    <property type="protein sequence ID" value="CUS43602.1"/>
    <property type="molecule type" value="Genomic_DNA"/>
</dbReference>
<feature type="region of interest" description="Disordered" evidence="1">
    <location>
        <begin position="205"/>
        <end position="225"/>
    </location>
</feature>
<dbReference type="InterPro" id="IPR011392">
    <property type="entry name" value="Tellurite-R_TerY"/>
</dbReference>
<evidence type="ECO:0000259" key="2">
    <source>
        <dbReference type="SMART" id="SM00327"/>
    </source>
</evidence>
<reference evidence="3" key="1">
    <citation type="submission" date="2015-10" db="EMBL/GenBank/DDBJ databases">
        <authorList>
            <person name="Gilbert D.G."/>
        </authorList>
    </citation>
    <scope>NUCLEOTIDE SEQUENCE</scope>
</reference>
<dbReference type="SUPFAM" id="SSF53300">
    <property type="entry name" value="vWA-like"/>
    <property type="match status" value="1"/>
</dbReference>
<dbReference type="PIRSF" id="PIRSF020634">
    <property type="entry name" value="TerY_vWA"/>
    <property type="match status" value="1"/>
</dbReference>
<sequence>MDDFEQQPFADAEFAENPEQRCPCVLLIDTSSSMRGAPIDQLNQALIEFKEELIGDAMAAKRVELAIVTFGPVQTRTDFTTVDGWYPEAFEANGVTPLGEAVVTALDLLRARKDRYRENGIKYYRPWVFLITDGAPTDDWKEAKRRVHEGEERKEFMFYSAAVEGADMSVLSQLATRAPLKLRGLAFRELFQWLSSSLSAVSQSNPGDAVPLANPTAPDGWAVAG</sequence>
<organism evidence="3">
    <name type="scientific">hydrothermal vent metagenome</name>
    <dbReference type="NCBI Taxonomy" id="652676"/>
    <lineage>
        <taxon>unclassified sequences</taxon>
        <taxon>metagenomes</taxon>
        <taxon>ecological metagenomes</taxon>
    </lineage>
</organism>
<dbReference type="Gene3D" id="3.40.50.410">
    <property type="entry name" value="von Willebrand factor, type A domain"/>
    <property type="match status" value="1"/>
</dbReference>
<evidence type="ECO:0000313" key="3">
    <source>
        <dbReference type="EMBL" id="CUS43602.1"/>
    </source>
</evidence>